<reference evidence="4" key="1">
    <citation type="submission" date="2022-01" db="UniProtKB">
        <authorList>
            <consortium name="EnsemblMetazoa"/>
        </authorList>
    </citation>
    <scope>IDENTIFICATION</scope>
</reference>
<dbReference type="InterPro" id="IPR051217">
    <property type="entry name" value="Insect_Cuticle_Struc_Prot"/>
</dbReference>
<dbReference type="PANTHER" id="PTHR12236:SF46">
    <property type="entry name" value="CUTICULAR PROTEIN 30B-RELATED"/>
    <property type="match status" value="1"/>
</dbReference>
<dbReference type="GO" id="GO:0042302">
    <property type="term" value="F:structural constituent of cuticle"/>
    <property type="evidence" value="ECO:0007669"/>
    <property type="project" value="UniProtKB-UniRule"/>
</dbReference>
<keyword evidence="1 2" id="KW-0193">Cuticle</keyword>
<dbReference type="EnsemblMetazoa" id="XM_014401351.2">
    <property type="protein sequence ID" value="XP_014256837.1"/>
    <property type="gene ID" value="LOC106670764"/>
</dbReference>
<name>A0A8I6S2H3_CIMLE</name>
<evidence type="ECO:0000256" key="3">
    <source>
        <dbReference type="SAM" id="SignalP"/>
    </source>
</evidence>
<dbReference type="GO" id="GO:0031012">
    <property type="term" value="C:extracellular matrix"/>
    <property type="evidence" value="ECO:0007669"/>
    <property type="project" value="TreeGrafter"/>
</dbReference>
<keyword evidence="5" id="KW-1185">Reference proteome</keyword>
<dbReference type="PANTHER" id="PTHR12236">
    <property type="entry name" value="STRUCTURAL CONTITUENT OF CUTICLE"/>
    <property type="match status" value="1"/>
</dbReference>
<evidence type="ECO:0000313" key="5">
    <source>
        <dbReference type="Proteomes" id="UP000494040"/>
    </source>
</evidence>
<dbReference type="AlphaFoldDB" id="A0A8I6S2H3"/>
<organism evidence="4 5">
    <name type="scientific">Cimex lectularius</name>
    <name type="common">Bed bug</name>
    <name type="synonym">Acanthia lectularia</name>
    <dbReference type="NCBI Taxonomy" id="79782"/>
    <lineage>
        <taxon>Eukaryota</taxon>
        <taxon>Metazoa</taxon>
        <taxon>Ecdysozoa</taxon>
        <taxon>Arthropoda</taxon>
        <taxon>Hexapoda</taxon>
        <taxon>Insecta</taxon>
        <taxon>Pterygota</taxon>
        <taxon>Neoptera</taxon>
        <taxon>Paraneoptera</taxon>
        <taxon>Hemiptera</taxon>
        <taxon>Heteroptera</taxon>
        <taxon>Panheteroptera</taxon>
        <taxon>Cimicomorpha</taxon>
        <taxon>Cimicidae</taxon>
        <taxon>Cimex</taxon>
    </lineage>
</organism>
<dbReference type="GO" id="GO:0005615">
    <property type="term" value="C:extracellular space"/>
    <property type="evidence" value="ECO:0007669"/>
    <property type="project" value="TreeGrafter"/>
</dbReference>
<dbReference type="Proteomes" id="UP000494040">
    <property type="component" value="Unassembled WGS sequence"/>
</dbReference>
<evidence type="ECO:0000256" key="2">
    <source>
        <dbReference type="PROSITE-ProRule" id="PRU00497"/>
    </source>
</evidence>
<dbReference type="Pfam" id="PF00379">
    <property type="entry name" value="Chitin_bind_4"/>
    <property type="match status" value="1"/>
</dbReference>
<sequence length="210" mass="22490">MYKIILVGLVVAGVKAQHYGEHGGHHGVDYYAEPHYYFQYEVKDDHTGDFKSHKEERKGDHTHGVYTVAQPDGSKRVVEYSVEGKHGGFVPKVHRDPVKHIDNKGHGHGVSVANQNFHQDGVYEVNHPHGGFGGGFGNYHSGGLSDGFAGHSGELSAGSYGRLNNGGHNDIGYNNGGYSNGGASSSVSLSTNGAKIYTSTKHLAPHGHGY</sequence>
<accession>A0A8I6S2H3</accession>
<dbReference type="KEGG" id="clec:106670764"/>
<evidence type="ECO:0000313" key="4">
    <source>
        <dbReference type="EnsemblMetazoa" id="XP_014256837.1"/>
    </source>
</evidence>
<evidence type="ECO:0008006" key="6">
    <source>
        <dbReference type="Google" id="ProtNLM"/>
    </source>
</evidence>
<evidence type="ECO:0000256" key="1">
    <source>
        <dbReference type="ARBA" id="ARBA00022460"/>
    </source>
</evidence>
<feature type="chain" id="PRO_5035238951" description="CPR type cuticle protein" evidence="3">
    <location>
        <begin position="17"/>
        <end position="210"/>
    </location>
</feature>
<protein>
    <recommendedName>
        <fullName evidence="6">CPR type cuticle protein</fullName>
    </recommendedName>
</protein>
<dbReference type="PROSITE" id="PS51155">
    <property type="entry name" value="CHIT_BIND_RR_2"/>
    <property type="match status" value="1"/>
</dbReference>
<feature type="signal peptide" evidence="3">
    <location>
        <begin position="1"/>
        <end position="16"/>
    </location>
</feature>
<dbReference type="InterPro" id="IPR000618">
    <property type="entry name" value="Insect_cuticle"/>
</dbReference>
<proteinExistence type="predicted"/>
<dbReference type="GeneID" id="106670764"/>
<dbReference type="RefSeq" id="XP_014256837.1">
    <property type="nucleotide sequence ID" value="XM_014401351.2"/>
</dbReference>
<keyword evidence="3" id="KW-0732">Signal</keyword>
<dbReference type="OrthoDB" id="6615211at2759"/>